<comment type="function">
    <text evidence="4">Component of the eukaryotic translation initiation factor 3 (eIF-3) complex, which is involved in protein synthesis of a specialized repertoire of mRNAs and, together with other initiation factors, stimulates binding of mRNA and methionyl-tRNAi to the 40S ribosome. The eIF-3 complex specifically targets and initiates translation of a subset of mRNAs involved in cell proliferation.</text>
</comment>
<dbReference type="PANTHER" id="PTHR10317">
    <property type="entry name" value="EUKARYOTIC TRANSLATION INITIATION FACTOR 3 SUBUNIT E"/>
    <property type="match status" value="1"/>
</dbReference>
<evidence type="ECO:0000256" key="5">
    <source>
        <dbReference type="PIRNR" id="PIRNR016255"/>
    </source>
</evidence>
<evidence type="ECO:0000313" key="8">
    <source>
        <dbReference type="EMBL" id="OEU13103.1"/>
    </source>
</evidence>
<evidence type="ECO:0000256" key="6">
    <source>
        <dbReference type="PROSITE-ProRule" id="PRU00259"/>
    </source>
</evidence>
<dbReference type="OrthoDB" id="417252at2759"/>
<dbReference type="InterPro" id="IPR016650">
    <property type="entry name" value="eIF3e"/>
</dbReference>
<dbReference type="AlphaFoldDB" id="A0A1E7F5G6"/>
<proteinExistence type="inferred from homology"/>
<evidence type="ECO:0000259" key="7">
    <source>
        <dbReference type="PROSITE" id="PS50250"/>
    </source>
</evidence>
<keyword evidence="1 4" id="KW-0963">Cytoplasm</keyword>
<accession>A0A1E7F5G6</accession>
<dbReference type="InterPro" id="IPR000717">
    <property type="entry name" value="PCI_dom"/>
</dbReference>
<dbReference type="HAMAP" id="MF_03004">
    <property type="entry name" value="eIF3e"/>
    <property type="match status" value="1"/>
</dbReference>
<protein>
    <recommendedName>
        <fullName evidence="4 5">Eukaryotic translation initiation factor 3 subunit E</fullName>
        <shortName evidence="4">eIF3e</shortName>
    </recommendedName>
    <alternativeName>
        <fullName evidence="4">Eukaryotic translation initiation factor 3 subunit 6</fullName>
    </alternativeName>
</protein>
<dbReference type="PROSITE" id="PS50176">
    <property type="entry name" value="ARM_REPEAT"/>
    <property type="match status" value="1"/>
</dbReference>
<dbReference type="SMART" id="SM01186">
    <property type="entry name" value="eIF3_N"/>
    <property type="match status" value="1"/>
</dbReference>
<dbReference type="InParanoid" id="A0A1E7F5G6"/>
<evidence type="ECO:0000256" key="3">
    <source>
        <dbReference type="ARBA" id="ARBA00022917"/>
    </source>
</evidence>
<comment type="subcellular location">
    <subcellularLocation>
        <location evidence="4 5">Cytoplasm</location>
    </subcellularLocation>
</comment>
<dbReference type="Pfam" id="PF01399">
    <property type="entry name" value="PCI"/>
    <property type="match status" value="1"/>
</dbReference>
<feature type="domain" description="PCI" evidence="7">
    <location>
        <begin position="243"/>
        <end position="415"/>
    </location>
</feature>
<comment type="subunit">
    <text evidence="4 5">Component of the eukaryotic translation initiation factor 3 (eIF-3) complex.</text>
</comment>
<reference evidence="8 9" key="1">
    <citation type="submission" date="2016-09" db="EMBL/GenBank/DDBJ databases">
        <title>Extensive genetic diversity and differential bi-allelic expression allows diatom success in the polar Southern Ocean.</title>
        <authorList>
            <consortium name="DOE Joint Genome Institute"/>
            <person name="Mock T."/>
            <person name="Otillar R.P."/>
            <person name="Strauss J."/>
            <person name="Dupont C."/>
            <person name="Frickenhaus S."/>
            <person name="Maumus F."/>
            <person name="Mcmullan M."/>
            <person name="Sanges R."/>
            <person name="Schmutz J."/>
            <person name="Toseland A."/>
            <person name="Valas R."/>
            <person name="Veluchamy A."/>
            <person name="Ward B.J."/>
            <person name="Allen A."/>
            <person name="Barry K."/>
            <person name="Falciatore A."/>
            <person name="Ferrante M."/>
            <person name="Fortunato A.E."/>
            <person name="Gloeckner G."/>
            <person name="Gruber A."/>
            <person name="Hipkin R."/>
            <person name="Janech M."/>
            <person name="Kroth P."/>
            <person name="Leese F."/>
            <person name="Lindquist E."/>
            <person name="Lyon B.R."/>
            <person name="Martin J."/>
            <person name="Mayer C."/>
            <person name="Parker M."/>
            <person name="Quesneville H."/>
            <person name="Raymond J."/>
            <person name="Uhlig C."/>
            <person name="Valentin K.U."/>
            <person name="Worden A.Z."/>
            <person name="Armbrust E.V."/>
            <person name="Bowler C."/>
            <person name="Green B."/>
            <person name="Moulton V."/>
            <person name="Van Oosterhout C."/>
            <person name="Grigoriev I."/>
        </authorList>
    </citation>
    <scope>NUCLEOTIDE SEQUENCE [LARGE SCALE GENOMIC DNA]</scope>
    <source>
        <strain evidence="8 9">CCMP1102</strain>
    </source>
</reference>
<evidence type="ECO:0000256" key="1">
    <source>
        <dbReference type="ARBA" id="ARBA00022490"/>
    </source>
</evidence>
<dbReference type="GO" id="GO:0001732">
    <property type="term" value="P:formation of cytoplasmic translation initiation complex"/>
    <property type="evidence" value="ECO:0007669"/>
    <property type="project" value="UniProtKB-UniRule"/>
</dbReference>
<dbReference type="GO" id="GO:0071540">
    <property type="term" value="C:eukaryotic translation initiation factor 3 complex, eIF3e"/>
    <property type="evidence" value="ECO:0007669"/>
    <property type="project" value="UniProtKB-UniRule"/>
</dbReference>
<gene>
    <name evidence="8" type="ORF">FRACYDRAFT_172037</name>
</gene>
<dbReference type="CDD" id="cd21378">
    <property type="entry name" value="eIF3E"/>
    <property type="match status" value="1"/>
</dbReference>
<evidence type="ECO:0000256" key="2">
    <source>
        <dbReference type="ARBA" id="ARBA00022540"/>
    </source>
</evidence>
<dbReference type="InterPro" id="IPR036390">
    <property type="entry name" value="WH_DNA-bd_sf"/>
</dbReference>
<dbReference type="GO" id="GO:0003743">
    <property type="term" value="F:translation initiation factor activity"/>
    <property type="evidence" value="ECO:0007669"/>
    <property type="project" value="UniProtKB-UniRule"/>
</dbReference>
<dbReference type="InterPro" id="IPR000225">
    <property type="entry name" value="Armadillo"/>
</dbReference>
<feature type="repeat" description="ARM" evidence="6">
    <location>
        <begin position="237"/>
        <end position="267"/>
    </location>
</feature>
<comment type="similarity">
    <text evidence="4 5">Belongs to the eIF-3 subunit E family.</text>
</comment>
<keyword evidence="9" id="KW-1185">Reference proteome</keyword>
<dbReference type="EMBL" id="KV784363">
    <property type="protein sequence ID" value="OEU13103.1"/>
    <property type="molecule type" value="Genomic_DNA"/>
</dbReference>
<dbReference type="GO" id="GO:0016282">
    <property type="term" value="C:eukaryotic 43S preinitiation complex"/>
    <property type="evidence" value="ECO:0007669"/>
    <property type="project" value="UniProtKB-UniRule"/>
</dbReference>
<keyword evidence="3 4" id="KW-0648">Protein biosynthesis</keyword>
<dbReference type="GO" id="GO:0033290">
    <property type="term" value="C:eukaryotic 48S preinitiation complex"/>
    <property type="evidence" value="ECO:0007669"/>
    <property type="project" value="UniProtKB-UniRule"/>
</dbReference>
<dbReference type="PROSITE" id="PS50250">
    <property type="entry name" value="PCI"/>
    <property type="match status" value="1"/>
</dbReference>
<dbReference type="KEGG" id="fcy:FRACYDRAFT_172037"/>
<name>A0A1E7F5G6_9STRA</name>
<sequence>MTGEQKSAEGGLEQWDLTNKNSAYLDRHMMFPLLEYLDGQIKADKISYSSKDVAAARLALLRPTHMVDYAVDTYKSVHGESAEIPQEMEEQKKQVFKQLEELESGCKPLTDLCNNAEEKTKLISEGQWSIDALSQKEDMNITPEVLEIYRKTAKFQFDCGDYQTARDMLENYISLLAKPPAPTIDSNILQVLWGRLACEILVEGWEAASVALDAALSERTWLLHWSLFVYWNNSAKGGLEQLVELFHTERYKQAITTNAPHLLRYLTAAVLLCKRRITKKAAAGSNAEARRLMKNLINVMQDCDHSDPIVEFVNCLCVKFDFESAQTKLAECEKVLDADFFLCKQTGLFMEEARVFVFENYCRIHNKIDLEALGKKLAMNEDEAERWIVDLIRNADLDAKIDAAEGCVVMGGSVQSVYEQVMERTRDLNVRSAALTQNLNKLLGEARRDKAKKAREEAE</sequence>
<dbReference type="SMART" id="SM00088">
    <property type="entry name" value="PINT"/>
    <property type="match status" value="1"/>
</dbReference>
<dbReference type="FunCoup" id="A0A1E7F5G6">
    <property type="interactions" value="507"/>
</dbReference>
<evidence type="ECO:0000313" key="9">
    <source>
        <dbReference type="Proteomes" id="UP000095751"/>
    </source>
</evidence>
<dbReference type="SUPFAM" id="SSF46785">
    <property type="entry name" value="Winged helix' DNA-binding domain"/>
    <property type="match status" value="1"/>
</dbReference>
<dbReference type="InterPro" id="IPR019010">
    <property type="entry name" value="eIF3e_N"/>
</dbReference>
<evidence type="ECO:0000256" key="4">
    <source>
        <dbReference type="HAMAP-Rule" id="MF_03004"/>
    </source>
</evidence>
<dbReference type="PIRSF" id="PIRSF016255">
    <property type="entry name" value="eIF3e_su6"/>
    <property type="match status" value="1"/>
</dbReference>
<dbReference type="Pfam" id="PF09440">
    <property type="entry name" value="eIF3_N"/>
    <property type="match status" value="1"/>
</dbReference>
<dbReference type="Proteomes" id="UP000095751">
    <property type="component" value="Unassembled WGS sequence"/>
</dbReference>
<organism evidence="8 9">
    <name type="scientific">Fragilariopsis cylindrus CCMP1102</name>
    <dbReference type="NCBI Taxonomy" id="635003"/>
    <lineage>
        <taxon>Eukaryota</taxon>
        <taxon>Sar</taxon>
        <taxon>Stramenopiles</taxon>
        <taxon>Ochrophyta</taxon>
        <taxon>Bacillariophyta</taxon>
        <taxon>Bacillariophyceae</taxon>
        <taxon>Bacillariophycidae</taxon>
        <taxon>Bacillariales</taxon>
        <taxon>Bacillariaceae</taxon>
        <taxon>Fragilariopsis</taxon>
    </lineage>
</organism>
<keyword evidence="2 4" id="KW-0396">Initiation factor</keyword>